<organism evidence="4 5">
    <name type="scientific">Meloidogyne incognita</name>
    <name type="common">Southern root-knot nematode worm</name>
    <name type="synonym">Oxyuris incognita</name>
    <dbReference type="NCBI Taxonomy" id="6306"/>
    <lineage>
        <taxon>Eukaryota</taxon>
        <taxon>Metazoa</taxon>
        <taxon>Ecdysozoa</taxon>
        <taxon>Nematoda</taxon>
        <taxon>Chromadorea</taxon>
        <taxon>Rhabditida</taxon>
        <taxon>Tylenchina</taxon>
        <taxon>Tylenchomorpha</taxon>
        <taxon>Tylenchoidea</taxon>
        <taxon>Meloidogynidae</taxon>
        <taxon>Meloidogyninae</taxon>
        <taxon>Meloidogyne</taxon>
        <taxon>Meloidogyne incognita group</taxon>
    </lineage>
</organism>
<proteinExistence type="predicted"/>
<dbReference type="GO" id="GO:0030431">
    <property type="term" value="P:sleep"/>
    <property type="evidence" value="ECO:0007669"/>
    <property type="project" value="InterPro"/>
</dbReference>
<protein>
    <submittedName>
        <fullName evidence="5">Protein quiver</fullName>
    </submittedName>
</protein>
<keyword evidence="3" id="KW-1133">Transmembrane helix</keyword>
<name>A0A914LD27_MELIC</name>
<keyword evidence="2" id="KW-0325">Glycoprotein</keyword>
<evidence type="ECO:0000256" key="2">
    <source>
        <dbReference type="ARBA" id="ARBA00023180"/>
    </source>
</evidence>
<keyword evidence="4" id="KW-1185">Reference proteome</keyword>
<reference evidence="5" key="1">
    <citation type="submission" date="2022-11" db="UniProtKB">
        <authorList>
            <consortium name="WormBaseParasite"/>
        </authorList>
    </citation>
    <scope>IDENTIFICATION</scope>
</reference>
<keyword evidence="3" id="KW-0472">Membrane</keyword>
<sequence length="190" mass="21574">MRDRLSYFPRILQNFFDSYFLRCYQKMNFRQPYFIALFIYQFSFLADLVVGEGPSKNATGQVSCYVCNSDNEGQKDCESADLDKLKPFLKPCPVLPDGPLVGRPAESCRKVLQQVEFGKTEINNVVRECGYNSEQLDGKRRAGNSGINLKIWQCINTDNNNPCNSALNNNMNTILALIIGFVVLTIFSRL</sequence>
<evidence type="ECO:0000256" key="1">
    <source>
        <dbReference type="ARBA" id="ARBA00022729"/>
    </source>
</evidence>
<accession>A0A914LD27</accession>
<keyword evidence="3" id="KW-0812">Transmembrane</keyword>
<evidence type="ECO:0000256" key="3">
    <source>
        <dbReference type="SAM" id="Phobius"/>
    </source>
</evidence>
<dbReference type="InterPro" id="IPR031424">
    <property type="entry name" value="QVR-like"/>
</dbReference>
<dbReference type="Pfam" id="PF17064">
    <property type="entry name" value="QVR"/>
    <property type="match status" value="1"/>
</dbReference>
<keyword evidence="1" id="KW-0732">Signal</keyword>
<dbReference type="AlphaFoldDB" id="A0A914LD27"/>
<feature type="transmembrane region" description="Helical" evidence="3">
    <location>
        <begin position="170"/>
        <end position="187"/>
    </location>
</feature>
<dbReference type="GO" id="GO:0032222">
    <property type="term" value="P:regulation of synaptic transmission, cholinergic"/>
    <property type="evidence" value="ECO:0007669"/>
    <property type="project" value="InterPro"/>
</dbReference>
<dbReference type="WBParaSite" id="Minc3s00417g11965">
    <property type="protein sequence ID" value="Minc3s00417g11965"/>
    <property type="gene ID" value="Minc3s00417g11965"/>
</dbReference>
<evidence type="ECO:0000313" key="4">
    <source>
        <dbReference type="Proteomes" id="UP000887563"/>
    </source>
</evidence>
<evidence type="ECO:0000313" key="5">
    <source>
        <dbReference type="WBParaSite" id="Minc3s00417g11965"/>
    </source>
</evidence>
<dbReference type="Proteomes" id="UP000887563">
    <property type="component" value="Unplaced"/>
</dbReference>